<evidence type="ECO:0000256" key="2">
    <source>
        <dbReference type="ARBA" id="ARBA00010617"/>
    </source>
</evidence>
<reference evidence="8" key="1">
    <citation type="journal article" date="1999" name="Plant Sci.">
        <title>Induction of a novel cytochrome P450 (CYP96 family) in periwinkle (Catharanthus roseus) cells induced for terpenoid indole alkaloid production.</title>
        <authorList>
            <person name="Oudin A."/>
            <person name="Hamdi S."/>
            <person name="Chenieux J.C."/>
            <person name="Rideau M."/>
            <person name="Clastre M."/>
        </authorList>
    </citation>
    <scope>NUCLEOTIDE SEQUENCE</scope>
</reference>
<dbReference type="PRINTS" id="PR00463">
    <property type="entry name" value="EP450I"/>
</dbReference>
<dbReference type="AlphaFoldDB" id="Q9XFZ0"/>
<evidence type="ECO:0000313" key="8">
    <source>
        <dbReference type="EMBL" id="CAB41474.1"/>
    </source>
</evidence>
<dbReference type="PROSITE" id="PS00086">
    <property type="entry name" value="CYTOCHROME_P450"/>
    <property type="match status" value="1"/>
</dbReference>
<proteinExistence type="evidence at transcript level"/>
<sequence length="501" mass="57431">MALASIEKVATGLICFILLIFSLKRIGHPRDWALVGILSVWFPSLGHIYEKLAKSLAKNDKTFVLKGSFLSKQDVIFTCDPANMHHVMSTNFSNYPKGPENRNVFDVYGEMLFTADHEKWKSHRKVTNAYFHDQRFNGFSQKVNKEVIEKELFPFLDHAAEEALVFDLQDVFQRLMLDSSSILTTGQNHRSLRVGLPYDETLEAINIANYQIFVRHILPAKIWKFQKWLGIMGEKKIKKAWRILDDISVEYMNRRKKEISSTISSQEDMDVVKFSEEDHVVLKSVDASDNLLRDTVKGILLAGTDTTATVLSWFFWLILKNPRVEQKIREEIELYLKQKNGEHGLYTNPEELNELMYLHAAIYETMRLYPAAPFTSRKSIQADVFPTGHQVNPNTTIVMAYYAVGRMKSIWGEDCLEFKPERWLSDKGKLIPVQTNKFLAFGTGPRICPGKELGLNRVKAVAAAIIPKYSFKIMRNKPVMPAACATLYLKDGLIVRVNKII</sequence>
<dbReference type="InterPro" id="IPR001128">
    <property type="entry name" value="Cyt_P450"/>
</dbReference>
<keyword evidence="6 7" id="KW-0349">Heme</keyword>
<dbReference type="GO" id="GO:0006629">
    <property type="term" value="P:lipid metabolic process"/>
    <property type="evidence" value="ECO:0007669"/>
    <property type="project" value="UniProtKB-ARBA"/>
</dbReference>
<dbReference type="InterPro" id="IPR017972">
    <property type="entry name" value="Cyt_P450_CS"/>
</dbReference>
<accession>Q9XFZ0</accession>
<dbReference type="EMBL" id="AJ238402">
    <property type="protein sequence ID" value="CAB41474.1"/>
    <property type="molecule type" value="mRNA"/>
</dbReference>
<dbReference type="PRINTS" id="PR00385">
    <property type="entry name" value="P450"/>
</dbReference>
<keyword evidence="3 6" id="KW-0479">Metal-binding</keyword>
<dbReference type="InterPro" id="IPR002401">
    <property type="entry name" value="Cyt_P450_E_grp-I"/>
</dbReference>
<keyword evidence="7" id="KW-0503">Monooxygenase</keyword>
<comment type="cofactor">
    <cofactor evidence="1 6">
        <name>heme</name>
        <dbReference type="ChEBI" id="CHEBI:30413"/>
    </cofactor>
</comment>
<evidence type="ECO:0000256" key="3">
    <source>
        <dbReference type="ARBA" id="ARBA00022723"/>
    </source>
</evidence>
<protein>
    <submittedName>
        <fullName evidence="8">Cytochrome P450</fullName>
    </submittedName>
</protein>
<evidence type="ECO:0000256" key="7">
    <source>
        <dbReference type="RuleBase" id="RU000461"/>
    </source>
</evidence>
<evidence type="ECO:0000256" key="1">
    <source>
        <dbReference type="ARBA" id="ARBA00001971"/>
    </source>
</evidence>
<evidence type="ECO:0000256" key="6">
    <source>
        <dbReference type="PIRSR" id="PIRSR602401-1"/>
    </source>
</evidence>
<comment type="similarity">
    <text evidence="2 7">Belongs to the cytochrome P450 family.</text>
</comment>
<dbReference type="GO" id="GO:0005506">
    <property type="term" value="F:iron ion binding"/>
    <property type="evidence" value="ECO:0007669"/>
    <property type="project" value="InterPro"/>
</dbReference>
<keyword evidence="5 6" id="KW-0408">Iron</keyword>
<dbReference type="PANTHER" id="PTHR24296">
    <property type="entry name" value="CYTOCHROME P450"/>
    <property type="match status" value="1"/>
</dbReference>
<dbReference type="InterPro" id="IPR036396">
    <property type="entry name" value="Cyt_P450_sf"/>
</dbReference>
<gene>
    <name evidence="8" type="primary">CYP96C1</name>
</gene>
<organism evidence="8">
    <name type="scientific">Catharanthus roseus</name>
    <name type="common">Madagascar periwinkle</name>
    <name type="synonym">Vinca rosea</name>
    <dbReference type="NCBI Taxonomy" id="4058"/>
    <lineage>
        <taxon>Eukaryota</taxon>
        <taxon>Viridiplantae</taxon>
        <taxon>Streptophyta</taxon>
        <taxon>Embryophyta</taxon>
        <taxon>Tracheophyta</taxon>
        <taxon>Spermatophyta</taxon>
        <taxon>Magnoliopsida</taxon>
        <taxon>eudicotyledons</taxon>
        <taxon>Gunneridae</taxon>
        <taxon>Pentapetalae</taxon>
        <taxon>asterids</taxon>
        <taxon>lamiids</taxon>
        <taxon>Gentianales</taxon>
        <taxon>Apocynaceae</taxon>
        <taxon>Rauvolfioideae</taxon>
        <taxon>Vinceae</taxon>
        <taxon>Catharanthinae</taxon>
        <taxon>Catharanthus</taxon>
    </lineage>
</organism>
<name>Q9XFZ0_CATRO</name>
<dbReference type="Pfam" id="PF00067">
    <property type="entry name" value="p450"/>
    <property type="match status" value="1"/>
</dbReference>
<dbReference type="GO" id="GO:0004497">
    <property type="term" value="F:monooxygenase activity"/>
    <property type="evidence" value="ECO:0007669"/>
    <property type="project" value="UniProtKB-KW"/>
</dbReference>
<dbReference type="Gene3D" id="1.10.630.10">
    <property type="entry name" value="Cytochrome P450"/>
    <property type="match status" value="1"/>
</dbReference>
<evidence type="ECO:0000256" key="4">
    <source>
        <dbReference type="ARBA" id="ARBA00023002"/>
    </source>
</evidence>
<dbReference type="GO" id="GO:0020037">
    <property type="term" value="F:heme binding"/>
    <property type="evidence" value="ECO:0007669"/>
    <property type="project" value="InterPro"/>
</dbReference>
<evidence type="ECO:0000256" key="5">
    <source>
        <dbReference type="ARBA" id="ARBA00023004"/>
    </source>
</evidence>
<feature type="binding site" description="axial binding residue" evidence="6">
    <location>
        <position position="448"/>
    </location>
    <ligand>
        <name>heme</name>
        <dbReference type="ChEBI" id="CHEBI:30413"/>
    </ligand>
    <ligandPart>
        <name>Fe</name>
        <dbReference type="ChEBI" id="CHEBI:18248"/>
    </ligandPart>
</feature>
<dbReference type="SUPFAM" id="SSF48264">
    <property type="entry name" value="Cytochrome P450"/>
    <property type="match status" value="1"/>
</dbReference>
<dbReference type="CDD" id="cd11064">
    <property type="entry name" value="CYP86A"/>
    <property type="match status" value="1"/>
</dbReference>
<dbReference type="GO" id="GO:0016705">
    <property type="term" value="F:oxidoreductase activity, acting on paired donors, with incorporation or reduction of molecular oxygen"/>
    <property type="evidence" value="ECO:0007669"/>
    <property type="project" value="InterPro"/>
</dbReference>
<keyword evidence="4 7" id="KW-0560">Oxidoreductase</keyword>